<dbReference type="InterPro" id="IPR022398">
    <property type="entry name" value="Peptidase_S8_His-AS"/>
</dbReference>
<organism evidence="9 10">
    <name type="scientific">Candidatus Tanganyikabacteria bacterium</name>
    <dbReference type="NCBI Taxonomy" id="2961651"/>
    <lineage>
        <taxon>Bacteria</taxon>
        <taxon>Bacillati</taxon>
        <taxon>Candidatus Sericytochromatia</taxon>
        <taxon>Candidatus Tanganyikabacteria</taxon>
    </lineage>
</organism>
<dbReference type="PROSITE" id="PS00137">
    <property type="entry name" value="SUBTILASE_HIS"/>
    <property type="match status" value="1"/>
</dbReference>
<dbReference type="PRINTS" id="PR00723">
    <property type="entry name" value="SUBTILISIN"/>
</dbReference>
<feature type="active site" description="Charge relay system" evidence="5">
    <location>
        <position position="410"/>
    </location>
</feature>
<dbReference type="GO" id="GO:0004252">
    <property type="term" value="F:serine-type endopeptidase activity"/>
    <property type="evidence" value="ECO:0007669"/>
    <property type="project" value="UniProtKB-UniRule"/>
</dbReference>
<dbReference type="PROSITE" id="PS00136">
    <property type="entry name" value="SUBTILASE_ASP"/>
    <property type="match status" value="1"/>
</dbReference>
<evidence type="ECO:0000313" key="10">
    <source>
        <dbReference type="Proteomes" id="UP000703893"/>
    </source>
</evidence>
<dbReference type="InterPro" id="IPR015500">
    <property type="entry name" value="Peptidase_S8_subtilisin-rel"/>
</dbReference>
<dbReference type="PANTHER" id="PTHR43806">
    <property type="entry name" value="PEPTIDASE S8"/>
    <property type="match status" value="1"/>
</dbReference>
<dbReference type="Pfam" id="PF22148">
    <property type="entry name" value="Fervidolysin_NPro-like"/>
    <property type="match status" value="1"/>
</dbReference>
<dbReference type="PANTHER" id="PTHR43806:SF11">
    <property type="entry name" value="CEREVISIN-RELATED"/>
    <property type="match status" value="1"/>
</dbReference>
<dbReference type="PROSITE" id="PS51892">
    <property type="entry name" value="SUBTILASE"/>
    <property type="match status" value="1"/>
</dbReference>
<evidence type="ECO:0000259" key="8">
    <source>
        <dbReference type="Pfam" id="PF22148"/>
    </source>
</evidence>
<dbReference type="Proteomes" id="UP000703893">
    <property type="component" value="Unassembled WGS sequence"/>
</dbReference>
<dbReference type="GO" id="GO:0006508">
    <property type="term" value="P:proteolysis"/>
    <property type="evidence" value="ECO:0007669"/>
    <property type="project" value="UniProtKB-KW"/>
</dbReference>
<protein>
    <submittedName>
        <fullName evidence="9">S8 family serine peptidase</fullName>
    </submittedName>
</protein>
<keyword evidence="3 5" id="KW-0378">Hydrolase</keyword>
<evidence type="ECO:0000256" key="3">
    <source>
        <dbReference type="ARBA" id="ARBA00022801"/>
    </source>
</evidence>
<dbReference type="PROSITE" id="PS00138">
    <property type="entry name" value="SUBTILASE_SER"/>
    <property type="match status" value="1"/>
</dbReference>
<dbReference type="EMBL" id="VGJX01000009">
    <property type="protein sequence ID" value="MBM3273578.1"/>
    <property type="molecule type" value="Genomic_DNA"/>
</dbReference>
<evidence type="ECO:0000256" key="6">
    <source>
        <dbReference type="RuleBase" id="RU003355"/>
    </source>
</evidence>
<proteinExistence type="inferred from homology"/>
<sequence length="476" mass="49165">MAACAPAQIPPVKVSRDFVADQILVGYKSAASAASREALRVAAGAVSVTPLFDDSERWILPEGSDPEALASDLRASPEVVRYVQPNFVRRLQGYSASEFDTTVEAKDNPLWHLSLIGAGRAWNIDKPAALKTFGSHNPPGKSVIVAVVDSGVDVRHPDLADNIARDANGQPRYFDEIKACGKTDLLSAGGTGPYIYDWETAYKDASHPGPDGNGHGTHVSGIIAAVGNNNPGVQCSLPPCNTVGVGPGISILPVKTMNALGDGEDFCIAKGLRDAADAGAKIINLSVGGPQPGPALEEAIEYLTGKGALLVVASGNDGLRVNYPAAYPGAIAVGAVGHPADKAFPDAVSKGSSYSSSGAELDLVAPGGSDTPDCPEKKCGVLSTVPTYPSDISIVKKVEGTGYGRLTGTSMATPQVSAVAALILSREPGLSPQQLRQRLIATTAPVPGTDGTFTDRYGYGMLDPLKSLSMVSHDGN</sequence>
<dbReference type="InterPro" id="IPR050131">
    <property type="entry name" value="Peptidase_S8_subtilisin-like"/>
</dbReference>
<gene>
    <name evidence="9" type="ORF">FJZ00_00390</name>
</gene>
<comment type="caution">
    <text evidence="9">The sequence shown here is derived from an EMBL/GenBank/DDBJ whole genome shotgun (WGS) entry which is preliminary data.</text>
</comment>
<keyword evidence="4 5" id="KW-0720">Serine protease</keyword>
<dbReference type="InterPro" id="IPR000209">
    <property type="entry name" value="Peptidase_S8/S53_dom"/>
</dbReference>
<accession>A0A937X0A3</accession>
<reference evidence="9 10" key="1">
    <citation type="submission" date="2019-03" db="EMBL/GenBank/DDBJ databases">
        <title>Lake Tanganyika Metagenome-Assembled Genomes (MAGs).</title>
        <authorList>
            <person name="Tran P."/>
        </authorList>
    </citation>
    <scope>NUCLEOTIDE SEQUENCE [LARGE SCALE GENOMIC DNA]</scope>
    <source>
        <strain evidence="9">K_DeepCast_65m_m2_236</strain>
    </source>
</reference>
<dbReference type="AlphaFoldDB" id="A0A937X0A3"/>
<dbReference type="Pfam" id="PF00082">
    <property type="entry name" value="Peptidase_S8"/>
    <property type="match status" value="1"/>
</dbReference>
<keyword evidence="2 5" id="KW-0645">Protease</keyword>
<evidence type="ECO:0000256" key="1">
    <source>
        <dbReference type="ARBA" id="ARBA00011073"/>
    </source>
</evidence>
<dbReference type="InterPro" id="IPR036852">
    <property type="entry name" value="Peptidase_S8/S53_dom_sf"/>
</dbReference>
<feature type="domain" description="Fervidolysin-like N-terminal prodomain" evidence="8">
    <location>
        <begin position="12"/>
        <end position="86"/>
    </location>
</feature>
<dbReference type="SUPFAM" id="SSF52743">
    <property type="entry name" value="Subtilisin-like"/>
    <property type="match status" value="1"/>
</dbReference>
<evidence type="ECO:0000259" key="7">
    <source>
        <dbReference type="Pfam" id="PF00082"/>
    </source>
</evidence>
<dbReference type="Gene3D" id="3.40.50.200">
    <property type="entry name" value="Peptidase S8/S53 domain"/>
    <property type="match status" value="1"/>
</dbReference>
<name>A0A937X0A3_9BACT</name>
<evidence type="ECO:0000256" key="2">
    <source>
        <dbReference type="ARBA" id="ARBA00022670"/>
    </source>
</evidence>
<feature type="domain" description="Peptidase S8/S53" evidence="7">
    <location>
        <begin position="140"/>
        <end position="460"/>
    </location>
</feature>
<feature type="active site" description="Charge relay system" evidence="5">
    <location>
        <position position="149"/>
    </location>
</feature>
<feature type="active site" description="Charge relay system" evidence="5">
    <location>
        <position position="215"/>
    </location>
</feature>
<evidence type="ECO:0000256" key="4">
    <source>
        <dbReference type="ARBA" id="ARBA00022825"/>
    </source>
</evidence>
<dbReference type="InterPro" id="IPR023827">
    <property type="entry name" value="Peptidase_S8_Asp-AS"/>
</dbReference>
<comment type="similarity">
    <text evidence="1 5 6">Belongs to the peptidase S8 family.</text>
</comment>
<evidence type="ECO:0000256" key="5">
    <source>
        <dbReference type="PROSITE-ProRule" id="PRU01240"/>
    </source>
</evidence>
<evidence type="ECO:0000313" key="9">
    <source>
        <dbReference type="EMBL" id="MBM3273578.1"/>
    </source>
</evidence>
<dbReference type="InterPro" id="IPR023828">
    <property type="entry name" value="Peptidase_S8_Ser-AS"/>
</dbReference>
<dbReference type="InterPro" id="IPR054399">
    <property type="entry name" value="Fervidolysin-like_N_prodom"/>
</dbReference>